<comment type="caution">
    <text evidence="1">The sequence shown here is derived from an EMBL/GenBank/DDBJ whole genome shotgun (WGS) entry which is preliminary data.</text>
</comment>
<evidence type="ECO:0000313" key="1">
    <source>
        <dbReference type="EMBL" id="KAF5362165.1"/>
    </source>
</evidence>
<accession>A0A8H5LLQ0</accession>
<protein>
    <recommendedName>
        <fullName evidence="3">F-box domain-containing protein</fullName>
    </recommendedName>
</protein>
<dbReference type="Proteomes" id="UP000559027">
    <property type="component" value="Unassembled WGS sequence"/>
</dbReference>
<keyword evidence="2" id="KW-1185">Reference proteome</keyword>
<sequence length="302" mass="34806">MEVDSPISYLERFPPELQDRIMDSCDMRTMTALSKTSKLWDRKRYKCIYHRVIDILKYFRLDPLPFLEFLTRTKSVISGSAALLVFCPGLFIPGDLDIYCADGMLEQVVDYFTTFTEYCEPEERPTGEELAKDVEYEAWVFSESHLSKVLKLSCSPPPGSEDMRPRLVNIIAVRRIPTVSAISHFHSTPVMNIITGTGAVCVYPELTLYMRGVINTERQSMASTEKFNNCLNKYRERGFDLAMTLGKWPGMRHDFVRAKPLKNIPVCAITFPKGTEERPLREGAMDRDLWNLEWELSEWATE</sequence>
<dbReference type="AlphaFoldDB" id="A0A8H5LLQ0"/>
<organism evidence="1 2">
    <name type="scientific">Leucocoprinus leucothites</name>
    <dbReference type="NCBI Taxonomy" id="201217"/>
    <lineage>
        <taxon>Eukaryota</taxon>
        <taxon>Fungi</taxon>
        <taxon>Dikarya</taxon>
        <taxon>Basidiomycota</taxon>
        <taxon>Agaricomycotina</taxon>
        <taxon>Agaricomycetes</taxon>
        <taxon>Agaricomycetidae</taxon>
        <taxon>Agaricales</taxon>
        <taxon>Agaricineae</taxon>
        <taxon>Agaricaceae</taxon>
        <taxon>Leucocoprinus</taxon>
    </lineage>
</organism>
<dbReference type="OrthoDB" id="3067340at2759"/>
<evidence type="ECO:0000313" key="2">
    <source>
        <dbReference type="Proteomes" id="UP000559027"/>
    </source>
</evidence>
<evidence type="ECO:0008006" key="3">
    <source>
        <dbReference type="Google" id="ProtNLM"/>
    </source>
</evidence>
<name>A0A8H5LLQ0_9AGAR</name>
<proteinExistence type="predicted"/>
<dbReference type="EMBL" id="JAACJO010000002">
    <property type="protein sequence ID" value="KAF5362165.1"/>
    <property type="molecule type" value="Genomic_DNA"/>
</dbReference>
<reference evidence="1 2" key="1">
    <citation type="journal article" date="2020" name="ISME J.">
        <title>Uncovering the hidden diversity of litter-decomposition mechanisms in mushroom-forming fungi.</title>
        <authorList>
            <person name="Floudas D."/>
            <person name="Bentzer J."/>
            <person name="Ahren D."/>
            <person name="Johansson T."/>
            <person name="Persson P."/>
            <person name="Tunlid A."/>
        </authorList>
    </citation>
    <scope>NUCLEOTIDE SEQUENCE [LARGE SCALE GENOMIC DNA]</scope>
    <source>
        <strain evidence="1 2">CBS 146.42</strain>
    </source>
</reference>
<gene>
    <name evidence="1" type="ORF">D9756_002242</name>
</gene>